<name>A0ABR9DUY8_9GAMM</name>
<evidence type="ECO:0000313" key="1">
    <source>
        <dbReference type="EMBL" id="MBE0358132.1"/>
    </source>
</evidence>
<sequence length="62" mass="7096">MMKMKLNKKKIKKLSSGMKLIPNEITPLIAGGGHCVKKQKSIDENNIKTFFILLIKTEFTFK</sequence>
<evidence type="ECO:0000313" key="2">
    <source>
        <dbReference type="Proteomes" id="UP000648482"/>
    </source>
</evidence>
<dbReference type="Proteomes" id="UP000648482">
    <property type="component" value="Unassembled WGS sequence"/>
</dbReference>
<dbReference type="EMBL" id="AQGU01000020">
    <property type="protein sequence ID" value="MBE0358132.1"/>
    <property type="molecule type" value="Genomic_DNA"/>
</dbReference>
<comment type="caution">
    <text evidence="1">The sequence shown here is derived from an EMBL/GenBank/DDBJ whole genome shotgun (WGS) entry which is preliminary data.</text>
</comment>
<organism evidence="1 2">
    <name type="scientific">Pseudoalteromonas aliena SW19</name>
    <dbReference type="NCBI Taxonomy" id="1314866"/>
    <lineage>
        <taxon>Bacteria</taxon>
        <taxon>Pseudomonadati</taxon>
        <taxon>Pseudomonadota</taxon>
        <taxon>Gammaproteobacteria</taxon>
        <taxon>Alteromonadales</taxon>
        <taxon>Pseudoalteromonadaceae</taxon>
        <taxon>Pseudoalteromonas</taxon>
    </lineage>
</organism>
<reference evidence="1 2" key="1">
    <citation type="submission" date="2015-06" db="EMBL/GenBank/DDBJ databases">
        <title>Genome sequence of Pseudoalteromonas aliena.</title>
        <authorList>
            <person name="Xie B.-B."/>
            <person name="Rong J.-C."/>
            <person name="Qin Q.-L."/>
            <person name="Zhang Y.-Z."/>
        </authorList>
    </citation>
    <scope>NUCLEOTIDE SEQUENCE [LARGE SCALE GENOMIC DNA]</scope>
    <source>
        <strain evidence="1 2">SW19</strain>
    </source>
</reference>
<gene>
    <name evidence="1" type="ORF">PALI_a3848</name>
</gene>
<dbReference type="RefSeq" id="WP_193154717.1">
    <property type="nucleotide sequence ID" value="NZ_AQGU01000020.1"/>
</dbReference>
<protein>
    <recommendedName>
        <fullName evidence="3">Bacteriocin</fullName>
    </recommendedName>
</protein>
<keyword evidence="2" id="KW-1185">Reference proteome</keyword>
<evidence type="ECO:0008006" key="3">
    <source>
        <dbReference type="Google" id="ProtNLM"/>
    </source>
</evidence>
<proteinExistence type="predicted"/>
<accession>A0ABR9DUY8</accession>